<evidence type="ECO:0000313" key="8">
    <source>
        <dbReference type="EMBL" id="KAL0637815.1"/>
    </source>
</evidence>
<protein>
    <recommendedName>
        <fullName evidence="5">Oxidation resistance protein 1</fullName>
    </recommendedName>
</protein>
<dbReference type="EMBL" id="JBBBZM010000030">
    <property type="protein sequence ID" value="KAL0637815.1"/>
    <property type="molecule type" value="Genomic_DNA"/>
</dbReference>
<feature type="region of interest" description="Disordered" evidence="6">
    <location>
        <begin position="28"/>
        <end position="58"/>
    </location>
</feature>
<evidence type="ECO:0000259" key="7">
    <source>
        <dbReference type="PROSITE" id="PS51886"/>
    </source>
</evidence>
<evidence type="ECO:0000256" key="6">
    <source>
        <dbReference type="SAM" id="MobiDB-lite"/>
    </source>
</evidence>
<name>A0ABR3GPI5_9PEZI</name>
<dbReference type="Proteomes" id="UP001447188">
    <property type="component" value="Unassembled WGS sequence"/>
</dbReference>
<proteinExistence type="inferred from homology"/>
<evidence type="ECO:0000256" key="4">
    <source>
        <dbReference type="ARBA" id="ARBA00037112"/>
    </source>
</evidence>
<comment type="function">
    <text evidence="4">May be involved in protection from oxidative damage.</text>
</comment>
<evidence type="ECO:0000256" key="5">
    <source>
        <dbReference type="ARBA" id="ARBA00040604"/>
    </source>
</evidence>
<dbReference type="PROSITE" id="PS51886">
    <property type="entry name" value="TLDC"/>
    <property type="match status" value="1"/>
</dbReference>
<gene>
    <name evidence="8" type="primary">OXR1</name>
    <name evidence="8" type="ORF">Q9L58_003205</name>
</gene>
<evidence type="ECO:0000256" key="1">
    <source>
        <dbReference type="ARBA" id="ARBA00004173"/>
    </source>
</evidence>
<comment type="similarity">
    <text evidence="2">Belongs to the OXR1 family.</text>
</comment>
<dbReference type="PANTHER" id="PTHR23354:SF62">
    <property type="entry name" value="MUSTARD, ISOFORM V"/>
    <property type="match status" value="1"/>
</dbReference>
<evidence type="ECO:0000256" key="3">
    <source>
        <dbReference type="ARBA" id="ARBA00023128"/>
    </source>
</evidence>
<feature type="domain" description="TLDc" evidence="7">
    <location>
        <begin position="73"/>
        <end position="252"/>
    </location>
</feature>
<accession>A0ABR3GPI5</accession>
<reference evidence="8 9" key="1">
    <citation type="submission" date="2024-02" db="EMBL/GenBank/DDBJ databases">
        <title>Discinaceae phylogenomics.</title>
        <authorList>
            <person name="Dirks A.C."/>
            <person name="James T.Y."/>
        </authorList>
    </citation>
    <scope>NUCLEOTIDE SEQUENCE [LARGE SCALE GENOMIC DNA]</scope>
    <source>
        <strain evidence="8 9">ACD0624</strain>
    </source>
</reference>
<feature type="compositionally biased region" description="Basic and acidic residues" evidence="6">
    <location>
        <begin position="35"/>
        <end position="46"/>
    </location>
</feature>
<evidence type="ECO:0000256" key="2">
    <source>
        <dbReference type="ARBA" id="ARBA00009540"/>
    </source>
</evidence>
<comment type="caution">
    <text evidence="8">The sequence shown here is derived from an EMBL/GenBank/DDBJ whole genome shotgun (WGS) entry which is preliminary data.</text>
</comment>
<dbReference type="PANTHER" id="PTHR23354">
    <property type="entry name" value="NUCLEOLAR PROTEIN 7/ESTROGEN RECEPTOR COACTIVATOR-RELATED"/>
    <property type="match status" value="1"/>
</dbReference>
<dbReference type="SMART" id="SM00584">
    <property type="entry name" value="TLDc"/>
    <property type="match status" value="1"/>
</dbReference>
<keyword evidence="9" id="KW-1185">Reference proteome</keyword>
<organism evidence="8 9">
    <name type="scientific">Discina gigas</name>
    <dbReference type="NCBI Taxonomy" id="1032678"/>
    <lineage>
        <taxon>Eukaryota</taxon>
        <taxon>Fungi</taxon>
        <taxon>Dikarya</taxon>
        <taxon>Ascomycota</taxon>
        <taxon>Pezizomycotina</taxon>
        <taxon>Pezizomycetes</taxon>
        <taxon>Pezizales</taxon>
        <taxon>Discinaceae</taxon>
        <taxon>Discina</taxon>
    </lineage>
</organism>
<comment type="subcellular location">
    <subcellularLocation>
        <location evidence="1">Mitochondrion</location>
    </subcellularLocation>
</comment>
<dbReference type="Pfam" id="PF07534">
    <property type="entry name" value="TLD"/>
    <property type="match status" value="1"/>
</dbReference>
<keyword evidence="3" id="KW-0496">Mitochondrion</keyword>
<dbReference type="InterPro" id="IPR006571">
    <property type="entry name" value="TLDc_dom"/>
</dbReference>
<sequence length="252" mass="27508">MSTASASYPNIPGTISSALSWTFHRLTSDPPRTSSDSHHLSSERPPSRRASPFTPPPLAPLQITGYSSTTASRLLSRALAEEIRLLLPARLQLHETWTLAYSLEQHGVSLATLYGRCNKGSFVLVVKDAVGGIFGAFVNEPYHPSGRYYGTGECFLWKAAIIPTLTSSGTSTSEQADQIRFKAFPYSGINDYMILCDNTFLSVGGGDGKYGLWLDDIFEKGVSQPCMTFGNEPLSEEGEKFDIIGVELWKIG</sequence>
<evidence type="ECO:0000313" key="9">
    <source>
        <dbReference type="Proteomes" id="UP001447188"/>
    </source>
</evidence>